<comment type="caution">
    <text evidence="2">The sequence shown here is derived from an EMBL/GenBank/DDBJ whole genome shotgun (WGS) entry which is preliminary data.</text>
</comment>
<dbReference type="EMBL" id="JABXXO010000009">
    <property type="protein sequence ID" value="KAF7770677.1"/>
    <property type="molecule type" value="Genomic_DNA"/>
</dbReference>
<evidence type="ECO:0008006" key="4">
    <source>
        <dbReference type="Google" id="ProtNLM"/>
    </source>
</evidence>
<evidence type="ECO:0000313" key="3">
    <source>
        <dbReference type="Proteomes" id="UP000629468"/>
    </source>
</evidence>
<feature type="chain" id="PRO_5034120156" description="Secreted protein" evidence="1">
    <location>
        <begin position="18"/>
        <end position="68"/>
    </location>
</feature>
<evidence type="ECO:0000256" key="1">
    <source>
        <dbReference type="SAM" id="SignalP"/>
    </source>
</evidence>
<dbReference type="AlphaFoldDB" id="A0A8H7EZW0"/>
<protein>
    <recommendedName>
        <fullName evidence="4">Secreted protein</fullName>
    </recommendedName>
</protein>
<gene>
    <name evidence="2" type="ORF">Agabi119p4_6651</name>
</gene>
<sequence length="68" mass="7393">MVFRLLTLASLHHRSLSSPVFLLFVVASSDPFTVASKQNSCQQLEGCSITPRQAPVASSLGFLYPINL</sequence>
<name>A0A8H7EZW0_AGABI</name>
<proteinExistence type="predicted"/>
<accession>A0A8H7EZW0</accession>
<evidence type="ECO:0000313" key="2">
    <source>
        <dbReference type="EMBL" id="KAF7770677.1"/>
    </source>
</evidence>
<dbReference type="Proteomes" id="UP000629468">
    <property type="component" value="Unassembled WGS sequence"/>
</dbReference>
<reference evidence="2 3" key="1">
    <citation type="journal article" name="Sci. Rep.">
        <title>Telomere-to-telomere assembled and centromere annotated genomes of the two main subspecies of the button mushroom Agaricus bisporus reveal especially polymorphic chromosome ends.</title>
        <authorList>
            <person name="Sonnenberg A.S.M."/>
            <person name="Sedaghat-Telgerd N."/>
            <person name="Lavrijssen B."/>
            <person name="Ohm R.A."/>
            <person name="Hendrickx P.M."/>
            <person name="Scholtmeijer K."/>
            <person name="Baars J.J.P."/>
            <person name="van Peer A."/>
        </authorList>
    </citation>
    <scope>NUCLEOTIDE SEQUENCE [LARGE SCALE GENOMIC DNA]</scope>
    <source>
        <strain evidence="2 3">H119_p4</strain>
    </source>
</reference>
<keyword evidence="1" id="KW-0732">Signal</keyword>
<organism evidence="2 3">
    <name type="scientific">Agaricus bisporus var. burnettii</name>
    <dbReference type="NCBI Taxonomy" id="192524"/>
    <lineage>
        <taxon>Eukaryota</taxon>
        <taxon>Fungi</taxon>
        <taxon>Dikarya</taxon>
        <taxon>Basidiomycota</taxon>
        <taxon>Agaricomycotina</taxon>
        <taxon>Agaricomycetes</taxon>
        <taxon>Agaricomycetidae</taxon>
        <taxon>Agaricales</taxon>
        <taxon>Agaricineae</taxon>
        <taxon>Agaricaceae</taxon>
        <taxon>Agaricus</taxon>
    </lineage>
</organism>
<feature type="signal peptide" evidence="1">
    <location>
        <begin position="1"/>
        <end position="17"/>
    </location>
</feature>